<proteinExistence type="predicted"/>
<evidence type="ECO:0000256" key="1">
    <source>
        <dbReference type="SAM" id="MobiDB-lite"/>
    </source>
</evidence>
<comment type="caution">
    <text evidence="3">The sequence shown here is derived from an EMBL/GenBank/DDBJ whole genome shotgun (WGS) entry which is preliminary data.</text>
</comment>
<evidence type="ECO:0000256" key="2">
    <source>
        <dbReference type="SAM" id="Phobius"/>
    </source>
</evidence>
<feature type="compositionally biased region" description="Polar residues" evidence="1">
    <location>
        <begin position="267"/>
        <end position="283"/>
    </location>
</feature>
<dbReference type="EMBL" id="JBJQOH010000006">
    <property type="protein sequence ID" value="KAL3684169.1"/>
    <property type="molecule type" value="Genomic_DNA"/>
</dbReference>
<sequence>MKRRRSASTADGTCYYVGPVCIVSISSPVSMVIDVIFTNSSRGLLQMNQRKNYPQKEHGLGPASFQSRDVSSPFLAGYEPLINRRICLITGRSDNHLAAHPLEDRPANLSEDEPDMMSLIMKDGKFALYVLKDRPTVPRIIMHKLGTTPATAVESVEFIGFGEPTEVSLKTPYKAYKVRVTDLVRGYSNHLSKFYVPHIGTTTGEILHVQKLTIGCVIEYAQCYVTFMEEDKVFDRLMKLEWTAKPSNTDRGAIEDPSEIRSLQNDAEMVSQSLDEQPQSDDTLYSDKEEHGMKSFKHRVHALKNTEDIGEEDTSEYPENPIAEFSGKTTQNSLRRSTRGKGDPDSLKCAFSVVPTNSESRPGHPPTKSASGVDLYKIEVST</sequence>
<keyword evidence="2" id="KW-0812">Transmembrane</keyword>
<protein>
    <submittedName>
        <fullName evidence="3">Uncharacterized protein</fullName>
    </submittedName>
</protein>
<feature type="region of interest" description="Disordered" evidence="1">
    <location>
        <begin position="304"/>
        <end position="382"/>
    </location>
</feature>
<keyword evidence="2" id="KW-1133">Transmembrane helix</keyword>
<keyword evidence="2" id="KW-0472">Membrane</keyword>
<evidence type="ECO:0000313" key="3">
    <source>
        <dbReference type="EMBL" id="KAL3684169.1"/>
    </source>
</evidence>
<accession>A0ABD3H427</accession>
<reference evidence="3 4" key="1">
    <citation type="submission" date="2024-09" db="EMBL/GenBank/DDBJ databases">
        <title>Chromosome-scale assembly of Riccia sorocarpa.</title>
        <authorList>
            <person name="Paukszto L."/>
        </authorList>
    </citation>
    <scope>NUCLEOTIDE SEQUENCE [LARGE SCALE GENOMIC DNA]</scope>
    <source>
        <strain evidence="3">LP-2024</strain>
        <tissue evidence="3">Aerial parts of the thallus</tissue>
    </source>
</reference>
<organism evidence="3 4">
    <name type="scientific">Riccia sorocarpa</name>
    <dbReference type="NCBI Taxonomy" id="122646"/>
    <lineage>
        <taxon>Eukaryota</taxon>
        <taxon>Viridiplantae</taxon>
        <taxon>Streptophyta</taxon>
        <taxon>Embryophyta</taxon>
        <taxon>Marchantiophyta</taxon>
        <taxon>Marchantiopsida</taxon>
        <taxon>Marchantiidae</taxon>
        <taxon>Marchantiales</taxon>
        <taxon>Ricciaceae</taxon>
        <taxon>Riccia</taxon>
    </lineage>
</organism>
<feature type="transmembrane region" description="Helical" evidence="2">
    <location>
        <begin position="12"/>
        <end position="37"/>
    </location>
</feature>
<name>A0ABD3H427_9MARC</name>
<gene>
    <name evidence="3" type="ORF">R1sor_002191</name>
</gene>
<dbReference type="AlphaFoldDB" id="A0ABD3H427"/>
<dbReference type="Proteomes" id="UP001633002">
    <property type="component" value="Unassembled WGS sequence"/>
</dbReference>
<evidence type="ECO:0000313" key="4">
    <source>
        <dbReference type="Proteomes" id="UP001633002"/>
    </source>
</evidence>
<feature type="region of interest" description="Disordered" evidence="1">
    <location>
        <begin position="267"/>
        <end position="286"/>
    </location>
</feature>
<keyword evidence="4" id="KW-1185">Reference proteome</keyword>